<feature type="compositionally biased region" description="Basic and acidic residues" evidence="2">
    <location>
        <begin position="74"/>
        <end position="83"/>
    </location>
</feature>
<dbReference type="AlphaFoldDB" id="A0AAE5CB06"/>
<feature type="transmembrane region" description="Helical" evidence="3">
    <location>
        <begin position="43"/>
        <end position="65"/>
    </location>
</feature>
<evidence type="ECO:0000256" key="2">
    <source>
        <dbReference type="SAM" id="MobiDB-lite"/>
    </source>
</evidence>
<dbReference type="InterPro" id="IPR011659">
    <property type="entry name" value="WD40"/>
</dbReference>
<keyword evidence="3" id="KW-0812">Transmembrane</keyword>
<dbReference type="Pfam" id="PF07676">
    <property type="entry name" value="PD40"/>
    <property type="match status" value="10"/>
</dbReference>
<comment type="caution">
    <text evidence="4">The sequence shown here is derived from an EMBL/GenBank/DDBJ whole genome shotgun (WGS) entry which is preliminary data.</text>
</comment>
<dbReference type="PANTHER" id="PTHR36842">
    <property type="entry name" value="PROTEIN TOLB HOMOLOG"/>
    <property type="match status" value="1"/>
</dbReference>
<accession>A0AAE5CB06</accession>
<protein>
    <recommendedName>
        <fullName evidence="6">Dipeptidylpeptidase IV N-terminal domain-containing protein</fullName>
    </recommendedName>
</protein>
<proteinExistence type="inferred from homology"/>
<keyword evidence="3" id="KW-1133">Transmembrane helix</keyword>
<sequence>MKEFIREIHRRSLWQVLAIYVAAAVGVLEVAEVLIDRLSLPPWIFGFAIILLLVGLPIVLATAFVQEGVVPGRGEEEAPRTGAEEAVEAPPTAQKPRGLRRLLTWRNAIAGGVLAFALWGVVAAGWLLLVGPPPPRNVTAGVSVLTQVTFSAGVEEYPAFAPQGDRLAFSREVAGYKQIYVRSLATGQEIQYTDEPLDHIQPAWSADGRVLLYARAREGDPKLEPGDIYGRFTDSDVWRLDLASGGRRRLLEDAYHPAYSPDGARIAFAASWGDAHRIWVADSLGRNARQVTTDQSEAVSHIAPAWSPDGRKVAFQNVEKTKLDIRVVDLGTGEMSWLTDDLFEDVDPAWSPDGDEVFFSSKRGGGINLWRVAVDRNGRPASAPRQVTTGAGHDLNVAITPDGDRAAFAILSQNSDLWRLPVTPDSGLAAGPPEAVIATTREESRGAWSPDGRRIAFNSDRRGEMNLWLHSLDDGVTQQLTSGPGGDYQPRWSPDGRKLVFFSSRSGNIDIWTVDVETGQLQQLTENPALDVNPFYSPDGQMIAFQSDRGGRKEAWVMGADGSDPRQLTTDGAGDHYLLWTGDSRSILVGVPGANVRQYFLDGSPSRDLPWIQGGAHMSFGPDESWIMDVEGHHTLWVSPFDEGEPRRVFEFEDADVRIDYPMWSPDGRSVIFDRHKPTAGDIWILDLRAIAEVTT</sequence>
<evidence type="ECO:0000256" key="1">
    <source>
        <dbReference type="ARBA" id="ARBA00009820"/>
    </source>
</evidence>
<dbReference type="PANTHER" id="PTHR36842:SF1">
    <property type="entry name" value="PROTEIN TOLB"/>
    <property type="match status" value="1"/>
</dbReference>
<feature type="transmembrane region" description="Helical" evidence="3">
    <location>
        <begin position="12"/>
        <end position="31"/>
    </location>
</feature>
<dbReference type="EMBL" id="JAACAK010000017">
    <property type="protein sequence ID" value="NIR73953.1"/>
    <property type="molecule type" value="Genomic_DNA"/>
</dbReference>
<keyword evidence="3" id="KW-0472">Membrane</keyword>
<evidence type="ECO:0008006" key="6">
    <source>
        <dbReference type="Google" id="ProtNLM"/>
    </source>
</evidence>
<evidence type="ECO:0000313" key="4">
    <source>
        <dbReference type="EMBL" id="NIR73953.1"/>
    </source>
</evidence>
<evidence type="ECO:0000256" key="3">
    <source>
        <dbReference type="SAM" id="Phobius"/>
    </source>
</evidence>
<dbReference type="InterPro" id="IPR011042">
    <property type="entry name" value="6-blade_b-propeller_TolB-like"/>
</dbReference>
<feature type="transmembrane region" description="Helical" evidence="3">
    <location>
        <begin position="107"/>
        <end position="129"/>
    </location>
</feature>
<organism evidence="4 5">
    <name type="scientific">Candidatus Kutchimonas denitrificans</name>
    <dbReference type="NCBI Taxonomy" id="3056748"/>
    <lineage>
        <taxon>Bacteria</taxon>
        <taxon>Pseudomonadati</taxon>
        <taxon>Gemmatimonadota</taxon>
        <taxon>Gemmatimonadia</taxon>
        <taxon>Candidatus Palauibacterales</taxon>
        <taxon>Candidatus Palauibacteraceae</taxon>
        <taxon>Candidatus Kutchimonas</taxon>
    </lineage>
</organism>
<reference evidence="4 5" key="1">
    <citation type="submission" date="2020-01" db="EMBL/GenBank/DDBJ databases">
        <title>Genomes assembled from Gulf of Kutch pelagic sediment metagenomes.</title>
        <authorList>
            <person name="Chandrashekar M."/>
            <person name="Mahajan M.S."/>
            <person name="Dave K.J."/>
            <person name="Vatsa P."/>
            <person name="Nathani N.M."/>
        </authorList>
    </citation>
    <scope>NUCLEOTIDE SEQUENCE [LARGE SCALE GENOMIC DNA]</scope>
    <source>
        <strain evidence="4">KS3-K002</strain>
    </source>
</reference>
<dbReference type="SUPFAM" id="SSF82171">
    <property type="entry name" value="DPP6 N-terminal domain-like"/>
    <property type="match status" value="3"/>
</dbReference>
<dbReference type="Gene3D" id="2.120.10.30">
    <property type="entry name" value="TolB, C-terminal domain"/>
    <property type="match status" value="3"/>
</dbReference>
<dbReference type="Proteomes" id="UP000702544">
    <property type="component" value="Unassembled WGS sequence"/>
</dbReference>
<comment type="similarity">
    <text evidence="1">Belongs to the TolB family.</text>
</comment>
<feature type="region of interest" description="Disordered" evidence="2">
    <location>
        <begin position="74"/>
        <end position="93"/>
    </location>
</feature>
<gene>
    <name evidence="4" type="ORF">GWO12_02375</name>
</gene>
<name>A0AAE5CB06_9BACT</name>
<evidence type="ECO:0000313" key="5">
    <source>
        <dbReference type="Proteomes" id="UP000702544"/>
    </source>
</evidence>